<keyword evidence="4" id="KW-1185">Reference proteome</keyword>
<name>A0A7E4V7Z2_PANRE</name>
<evidence type="ECO:0000313" key="5">
    <source>
        <dbReference type="WBParaSite" id="Pan_g17663.t1"/>
    </source>
</evidence>
<evidence type="ECO:0000256" key="2">
    <source>
        <dbReference type="SAM" id="MobiDB-lite"/>
    </source>
</evidence>
<feature type="domain" description="Transcription factor TFIIIB component B'' Myb" evidence="3">
    <location>
        <begin position="135"/>
        <end position="215"/>
    </location>
</feature>
<proteinExistence type="predicted"/>
<accession>A0A7E4V7Z2</accession>
<sequence length="242" mass="27545">MSQEPLEATIKEEVVENDVKPDIKDVKVEIADDASASDFPAFTPMVIRGQLDPNASRKLVKMSDLCSKKMPTRKEPPGPSILTPRQQRNEKRKKRKSNAQKKLVVAALEAAKTDDEKRDDAGNVICTLHPSNMHEKGKRQSMWCPLETELFYKVLAFTGTDFSMMQEYISFRTREECKKKYCREERLNRAKVNEILANPSEFDPDVIEAEIVELKARALVQRMAKNPERATPGILKPVKKEG</sequence>
<comment type="subcellular location">
    <subcellularLocation>
        <location evidence="1">Nucleus</location>
    </subcellularLocation>
</comment>
<reference evidence="5" key="2">
    <citation type="submission" date="2020-10" db="UniProtKB">
        <authorList>
            <consortium name="WormBaseParasite"/>
        </authorList>
    </citation>
    <scope>IDENTIFICATION</scope>
</reference>
<evidence type="ECO:0000259" key="3">
    <source>
        <dbReference type="Pfam" id="PF15963"/>
    </source>
</evidence>
<evidence type="ECO:0000256" key="1">
    <source>
        <dbReference type="ARBA" id="ARBA00004123"/>
    </source>
</evidence>
<protein>
    <submittedName>
        <fullName evidence="5">Myb_DNA-bind_7 domain-containing protein</fullName>
    </submittedName>
</protein>
<dbReference type="AlphaFoldDB" id="A0A7E4V7Z2"/>
<dbReference type="WBParaSite" id="Pan_g17663.t1">
    <property type="protein sequence ID" value="Pan_g17663.t1"/>
    <property type="gene ID" value="Pan_g17663"/>
</dbReference>
<organism evidence="4 5">
    <name type="scientific">Panagrellus redivivus</name>
    <name type="common">Microworm</name>
    <dbReference type="NCBI Taxonomy" id="6233"/>
    <lineage>
        <taxon>Eukaryota</taxon>
        <taxon>Metazoa</taxon>
        <taxon>Ecdysozoa</taxon>
        <taxon>Nematoda</taxon>
        <taxon>Chromadorea</taxon>
        <taxon>Rhabditida</taxon>
        <taxon>Tylenchina</taxon>
        <taxon>Panagrolaimomorpha</taxon>
        <taxon>Panagrolaimoidea</taxon>
        <taxon>Panagrolaimidae</taxon>
        <taxon>Panagrellus</taxon>
    </lineage>
</organism>
<dbReference type="InterPro" id="IPR039467">
    <property type="entry name" value="TFIIIB_B''_Myb"/>
</dbReference>
<dbReference type="Pfam" id="PF15963">
    <property type="entry name" value="Myb_DNA-bind_7"/>
    <property type="match status" value="1"/>
</dbReference>
<dbReference type="SUPFAM" id="SSF46689">
    <property type="entry name" value="Homeodomain-like"/>
    <property type="match status" value="1"/>
</dbReference>
<reference evidence="4" key="1">
    <citation type="journal article" date="2013" name="Genetics">
        <title>The draft genome and transcriptome of Panagrellus redivivus are shaped by the harsh demands of a free-living lifestyle.</title>
        <authorList>
            <person name="Srinivasan J."/>
            <person name="Dillman A.R."/>
            <person name="Macchietto M.G."/>
            <person name="Heikkinen L."/>
            <person name="Lakso M."/>
            <person name="Fracchia K.M."/>
            <person name="Antoshechkin I."/>
            <person name="Mortazavi A."/>
            <person name="Wong G."/>
            <person name="Sternberg P.W."/>
        </authorList>
    </citation>
    <scope>NUCLEOTIDE SEQUENCE [LARGE SCALE GENOMIC DNA]</scope>
    <source>
        <strain evidence="4">MT8872</strain>
    </source>
</reference>
<feature type="compositionally biased region" description="Basic residues" evidence="2">
    <location>
        <begin position="90"/>
        <end position="99"/>
    </location>
</feature>
<evidence type="ECO:0000313" key="4">
    <source>
        <dbReference type="Proteomes" id="UP000492821"/>
    </source>
</evidence>
<dbReference type="Proteomes" id="UP000492821">
    <property type="component" value="Unassembled WGS sequence"/>
</dbReference>
<feature type="region of interest" description="Disordered" evidence="2">
    <location>
        <begin position="51"/>
        <end position="100"/>
    </location>
</feature>
<dbReference type="GO" id="GO:0005634">
    <property type="term" value="C:nucleus"/>
    <property type="evidence" value="ECO:0007669"/>
    <property type="project" value="UniProtKB-SubCell"/>
</dbReference>
<dbReference type="InterPro" id="IPR009057">
    <property type="entry name" value="Homeodomain-like_sf"/>
</dbReference>